<comment type="caution">
    <text evidence="8">The sequence shown here is derived from an EMBL/GenBank/DDBJ whole genome shotgun (WGS) entry which is preliminary data.</text>
</comment>
<keyword evidence="9" id="KW-1185">Reference proteome</keyword>
<evidence type="ECO:0000313" key="9">
    <source>
        <dbReference type="Proteomes" id="UP000669179"/>
    </source>
</evidence>
<gene>
    <name evidence="8" type="ORF">J4573_49520</name>
</gene>
<dbReference type="RefSeq" id="WP_208263429.1">
    <property type="nucleotide sequence ID" value="NZ_JAGEOJ010000033.1"/>
</dbReference>
<feature type="transmembrane region" description="Helical" evidence="6">
    <location>
        <begin position="26"/>
        <end position="48"/>
    </location>
</feature>
<proteinExistence type="predicted"/>
<name>A0A939PS33_9ACTN</name>
<dbReference type="PANTHER" id="PTHR36115">
    <property type="entry name" value="PROLINE-RICH ANTIGEN HOMOLOG-RELATED"/>
    <property type="match status" value="1"/>
</dbReference>
<accession>A0A939PS33</accession>
<reference evidence="8" key="1">
    <citation type="submission" date="2021-03" db="EMBL/GenBank/DDBJ databases">
        <authorList>
            <person name="Kanchanasin P."/>
            <person name="Saeng-In P."/>
            <person name="Phongsopitanun W."/>
            <person name="Yuki M."/>
            <person name="Kudo T."/>
            <person name="Ohkuma M."/>
            <person name="Tanasupawat S."/>
        </authorList>
    </citation>
    <scope>NUCLEOTIDE SEQUENCE</scope>
    <source>
        <strain evidence="8">GKU 128</strain>
    </source>
</reference>
<organism evidence="8 9">
    <name type="scientific">Actinomadura barringtoniae</name>
    <dbReference type="NCBI Taxonomy" id="1427535"/>
    <lineage>
        <taxon>Bacteria</taxon>
        <taxon>Bacillati</taxon>
        <taxon>Actinomycetota</taxon>
        <taxon>Actinomycetes</taxon>
        <taxon>Streptosporangiales</taxon>
        <taxon>Thermomonosporaceae</taxon>
        <taxon>Actinomadura</taxon>
    </lineage>
</organism>
<evidence type="ECO:0000259" key="7">
    <source>
        <dbReference type="Pfam" id="PF06271"/>
    </source>
</evidence>
<feature type="domain" description="RDD" evidence="7">
    <location>
        <begin position="13"/>
        <end position="138"/>
    </location>
</feature>
<dbReference type="InterPro" id="IPR010432">
    <property type="entry name" value="RDD"/>
</dbReference>
<evidence type="ECO:0000256" key="2">
    <source>
        <dbReference type="ARBA" id="ARBA00022475"/>
    </source>
</evidence>
<evidence type="ECO:0000256" key="6">
    <source>
        <dbReference type="SAM" id="Phobius"/>
    </source>
</evidence>
<evidence type="ECO:0000256" key="4">
    <source>
        <dbReference type="ARBA" id="ARBA00022989"/>
    </source>
</evidence>
<dbReference type="Proteomes" id="UP000669179">
    <property type="component" value="Unassembled WGS sequence"/>
</dbReference>
<evidence type="ECO:0000256" key="1">
    <source>
        <dbReference type="ARBA" id="ARBA00004651"/>
    </source>
</evidence>
<keyword evidence="3 6" id="KW-0812">Transmembrane</keyword>
<comment type="subcellular location">
    <subcellularLocation>
        <location evidence="1">Cell membrane</location>
        <topology evidence="1">Multi-pass membrane protein</topology>
    </subcellularLocation>
</comment>
<evidence type="ECO:0000313" key="8">
    <source>
        <dbReference type="EMBL" id="MBO2455204.1"/>
    </source>
</evidence>
<dbReference type="Pfam" id="PF06271">
    <property type="entry name" value="RDD"/>
    <property type="match status" value="1"/>
</dbReference>
<evidence type="ECO:0000256" key="5">
    <source>
        <dbReference type="ARBA" id="ARBA00023136"/>
    </source>
</evidence>
<dbReference type="GO" id="GO:0005886">
    <property type="term" value="C:plasma membrane"/>
    <property type="evidence" value="ECO:0007669"/>
    <property type="project" value="UniProtKB-SubCell"/>
</dbReference>
<protein>
    <submittedName>
        <fullName evidence="8">RDD family protein</fullName>
    </submittedName>
</protein>
<feature type="transmembrane region" description="Helical" evidence="6">
    <location>
        <begin position="107"/>
        <end position="126"/>
    </location>
</feature>
<dbReference type="EMBL" id="JAGEOJ010000033">
    <property type="protein sequence ID" value="MBO2455204.1"/>
    <property type="molecule type" value="Genomic_DNA"/>
</dbReference>
<sequence length="151" mass="16105">MTDDPAALQGERAGLVSRCSAALIDAFAVSAVCVLALVCAGAVRYLLLGGPFTLPDPPRRLLPVIGGTLSVVYLTWGWVNGGRTAGDQVMGLRVRSQSELPLGFVRALIRAVLCTAFPIGLLWITVSRHRSSLQDLMVGSAVIYDWGRRPS</sequence>
<dbReference type="AlphaFoldDB" id="A0A939PS33"/>
<keyword evidence="4 6" id="KW-1133">Transmembrane helix</keyword>
<keyword evidence="2" id="KW-1003">Cell membrane</keyword>
<feature type="transmembrane region" description="Helical" evidence="6">
    <location>
        <begin position="60"/>
        <end position="79"/>
    </location>
</feature>
<keyword evidence="5 6" id="KW-0472">Membrane</keyword>
<evidence type="ECO:0000256" key="3">
    <source>
        <dbReference type="ARBA" id="ARBA00022692"/>
    </source>
</evidence>
<dbReference type="InterPro" id="IPR051791">
    <property type="entry name" value="Pra-immunoreactive"/>
</dbReference>